<dbReference type="InterPro" id="IPR012338">
    <property type="entry name" value="Beta-lactam/transpept-like"/>
</dbReference>
<evidence type="ECO:0000256" key="2">
    <source>
        <dbReference type="ARBA" id="ARBA00022729"/>
    </source>
</evidence>
<protein>
    <submittedName>
        <fullName evidence="10">D-alanyl-D-alanine carboxypeptidase</fullName>
    </submittedName>
</protein>
<dbReference type="RefSeq" id="WP_175186916.1">
    <property type="nucleotide sequence ID" value="NZ_JABVZQ010000002.1"/>
</dbReference>
<dbReference type="EMBL" id="JADGII010000001">
    <property type="protein sequence ID" value="MBF0635727.1"/>
    <property type="molecule type" value="Genomic_DNA"/>
</dbReference>
<gene>
    <name evidence="10" type="ORF">INT08_00835</name>
</gene>
<keyword evidence="10" id="KW-0121">Carboxypeptidase</keyword>
<keyword evidence="6" id="KW-0961">Cell wall biogenesis/degradation</keyword>
<keyword evidence="4" id="KW-0133">Cell shape</keyword>
<keyword evidence="10" id="KW-0645">Protease</keyword>
<dbReference type="InterPro" id="IPR001967">
    <property type="entry name" value="Peptidase_S11_N"/>
</dbReference>
<evidence type="ECO:0000313" key="10">
    <source>
        <dbReference type="EMBL" id="MBF0635727.1"/>
    </source>
</evidence>
<evidence type="ECO:0000259" key="9">
    <source>
        <dbReference type="Pfam" id="PF00768"/>
    </source>
</evidence>
<evidence type="ECO:0000256" key="8">
    <source>
        <dbReference type="SAM" id="SignalP"/>
    </source>
</evidence>
<reference evidence="10 11" key="1">
    <citation type="journal article" date="2020" name="Microorganisms">
        <title>Simultaneous Genome Sequencing of Prosthecochloris ethylica and Desulfuromonas acetoxidans within a Syntrophic Mixture Reveals Unique Pili and Protein Interactions.</title>
        <authorList>
            <person name="Kyndt J.A."/>
            <person name="Van Beeumen J.J."/>
            <person name="Meyer T.E."/>
        </authorList>
    </citation>
    <scope>NUCLEOTIDE SEQUENCE [LARGE SCALE GENOMIC DNA]</scope>
    <source>
        <strain evidence="10 11">N3</strain>
    </source>
</reference>
<keyword evidence="5" id="KW-0573">Peptidoglycan synthesis</keyword>
<feature type="domain" description="Peptidase S11 D-alanyl-D-alanine carboxypeptidase A N-terminal" evidence="9">
    <location>
        <begin position="46"/>
        <end position="268"/>
    </location>
</feature>
<name>A0ABR9XNZ4_9CHLB</name>
<accession>A0ABR9XNZ4</accession>
<evidence type="ECO:0000256" key="6">
    <source>
        <dbReference type="ARBA" id="ARBA00023316"/>
    </source>
</evidence>
<evidence type="ECO:0000256" key="7">
    <source>
        <dbReference type="RuleBase" id="RU004016"/>
    </source>
</evidence>
<dbReference type="InterPro" id="IPR018044">
    <property type="entry name" value="Peptidase_S11"/>
</dbReference>
<dbReference type="PRINTS" id="PR00725">
    <property type="entry name" value="DADACBPTASE1"/>
</dbReference>
<proteinExistence type="inferred from homology"/>
<feature type="signal peptide" evidence="8">
    <location>
        <begin position="1"/>
        <end position="30"/>
    </location>
</feature>
<comment type="caution">
    <text evidence="10">The sequence shown here is derived from an EMBL/GenBank/DDBJ whole genome shotgun (WGS) entry which is preliminary data.</text>
</comment>
<organism evidence="10 11">
    <name type="scientific">Prosthecochloris ethylica</name>
    <dbReference type="NCBI Taxonomy" id="2743976"/>
    <lineage>
        <taxon>Bacteria</taxon>
        <taxon>Pseudomonadati</taxon>
        <taxon>Chlorobiota</taxon>
        <taxon>Chlorobiia</taxon>
        <taxon>Chlorobiales</taxon>
        <taxon>Chlorobiaceae</taxon>
        <taxon>Prosthecochloris</taxon>
    </lineage>
</organism>
<feature type="chain" id="PRO_5047406648" evidence="8">
    <location>
        <begin position="31"/>
        <end position="314"/>
    </location>
</feature>
<evidence type="ECO:0000256" key="1">
    <source>
        <dbReference type="ARBA" id="ARBA00007164"/>
    </source>
</evidence>
<evidence type="ECO:0000256" key="3">
    <source>
        <dbReference type="ARBA" id="ARBA00022801"/>
    </source>
</evidence>
<dbReference type="Pfam" id="PF00768">
    <property type="entry name" value="Peptidase_S11"/>
    <property type="match status" value="1"/>
</dbReference>
<keyword evidence="2 8" id="KW-0732">Signal</keyword>
<dbReference type="SUPFAM" id="SSF56601">
    <property type="entry name" value="beta-lactamase/transpeptidase-like"/>
    <property type="match status" value="1"/>
</dbReference>
<dbReference type="PANTHER" id="PTHR21581">
    <property type="entry name" value="D-ALANYL-D-ALANINE CARBOXYPEPTIDASE"/>
    <property type="match status" value="1"/>
</dbReference>
<keyword evidence="11" id="KW-1185">Reference proteome</keyword>
<sequence>MMMNTKRAFDRRLCGLVLVICSLFAVPASAAHQQREWNILRVGELELSSCVLKDIGRSDILLARNMEQSLQPASLTKILTCMIAIESGHLGERVVIPGAATQVEPSRLGLKAGDEVRLIDLVKAAMVKSANDAAFAIAIHLGGSIEGFARIMNSKARSIGMLNSRFTNPAGYDTDAYAGHRSTASDLLLLTEYAVRNDMFNAIARLDRVEITEQRSGTVYAFRTSNKLLRTYPYAVGIKTGYTMKAGKCLIARATRNGRDLVLVMLDVHANRWALAEMLFDKAFALPSPGAVPYEAEARGRERSSFILKGAGVL</sequence>
<dbReference type="Proteomes" id="UP000619838">
    <property type="component" value="Unassembled WGS sequence"/>
</dbReference>
<dbReference type="PANTHER" id="PTHR21581:SF33">
    <property type="entry name" value="D-ALANYL-D-ALANINE CARBOXYPEPTIDASE DACB"/>
    <property type="match status" value="1"/>
</dbReference>
<evidence type="ECO:0000256" key="5">
    <source>
        <dbReference type="ARBA" id="ARBA00022984"/>
    </source>
</evidence>
<comment type="similarity">
    <text evidence="1 7">Belongs to the peptidase S11 family.</text>
</comment>
<dbReference type="GO" id="GO:0004180">
    <property type="term" value="F:carboxypeptidase activity"/>
    <property type="evidence" value="ECO:0007669"/>
    <property type="project" value="UniProtKB-KW"/>
</dbReference>
<keyword evidence="3" id="KW-0378">Hydrolase</keyword>
<dbReference type="Gene3D" id="3.40.710.10">
    <property type="entry name" value="DD-peptidase/beta-lactamase superfamily"/>
    <property type="match status" value="1"/>
</dbReference>
<evidence type="ECO:0000313" key="11">
    <source>
        <dbReference type="Proteomes" id="UP000619838"/>
    </source>
</evidence>
<evidence type="ECO:0000256" key="4">
    <source>
        <dbReference type="ARBA" id="ARBA00022960"/>
    </source>
</evidence>